<keyword evidence="2" id="KW-1185">Reference proteome</keyword>
<accession>A0A9N8YTZ8</accession>
<feature type="non-terminal residue" evidence="1">
    <location>
        <position position="92"/>
    </location>
</feature>
<evidence type="ECO:0000313" key="1">
    <source>
        <dbReference type="EMBL" id="CAG8449085.1"/>
    </source>
</evidence>
<sequence length="92" mass="10531">MYLLLRKCEEGLNEIKDELKKQRIKRKAELSSHVLNCDFETNGAPSKESVDIINANEMAFVGENENIAAEVMVEIQEQQSIENSREADDELF</sequence>
<comment type="caution">
    <text evidence="1">The sequence shown here is derived from an EMBL/GenBank/DDBJ whole genome shotgun (WGS) entry which is preliminary data.</text>
</comment>
<dbReference type="AlphaFoldDB" id="A0A9N8YTZ8"/>
<dbReference type="OrthoDB" id="2492546at2759"/>
<evidence type="ECO:0000313" key="2">
    <source>
        <dbReference type="Proteomes" id="UP000789396"/>
    </source>
</evidence>
<reference evidence="1" key="1">
    <citation type="submission" date="2021-06" db="EMBL/GenBank/DDBJ databases">
        <authorList>
            <person name="Kallberg Y."/>
            <person name="Tangrot J."/>
            <person name="Rosling A."/>
        </authorList>
    </citation>
    <scope>NUCLEOTIDE SEQUENCE</scope>
    <source>
        <strain evidence="1">IN212</strain>
    </source>
</reference>
<name>A0A9N8YTZ8_9GLOM</name>
<organism evidence="1 2">
    <name type="scientific">Racocetra fulgida</name>
    <dbReference type="NCBI Taxonomy" id="60492"/>
    <lineage>
        <taxon>Eukaryota</taxon>
        <taxon>Fungi</taxon>
        <taxon>Fungi incertae sedis</taxon>
        <taxon>Mucoromycota</taxon>
        <taxon>Glomeromycotina</taxon>
        <taxon>Glomeromycetes</taxon>
        <taxon>Diversisporales</taxon>
        <taxon>Gigasporaceae</taxon>
        <taxon>Racocetra</taxon>
    </lineage>
</organism>
<dbReference type="EMBL" id="CAJVPZ010000013">
    <property type="protein sequence ID" value="CAG8449085.1"/>
    <property type="molecule type" value="Genomic_DNA"/>
</dbReference>
<gene>
    <name evidence="1" type="ORF">RFULGI_LOCUS130</name>
</gene>
<proteinExistence type="predicted"/>
<dbReference type="Proteomes" id="UP000789396">
    <property type="component" value="Unassembled WGS sequence"/>
</dbReference>
<protein>
    <submittedName>
        <fullName evidence="1">17892_t:CDS:1</fullName>
    </submittedName>
</protein>